<protein>
    <submittedName>
        <fullName evidence="2">Uncharacterized protein</fullName>
    </submittedName>
</protein>
<proteinExistence type="predicted"/>
<dbReference type="VEuPathDB" id="FungiDB:BD410DRAFT_803763"/>
<name>A0A4Y7Q4T5_9AGAM</name>
<feature type="region of interest" description="Disordered" evidence="1">
    <location>
        <begin position="15"/>
        <end position="55"/>
    </location>
</feature>
<keyword evidence="3" id="KW-1185">Reference proteome</keyword>
<dbReference type="AlphaFoldDB" id="A0A4Y7Q4T5"/>
<evidence type="ECO:0000313" key="3">
    <source>
        <dbReference type="Proteomes" id="UP000294933"/>
    </source>
</evidence>
<dbReference type="EMBL" id="ML170177">
    <property type="protein sequence ID" value="TDL21929.1"/>
    <property type="molecule type" value="Genomic_DNA"/>
</dbReference>
<reference evidence="2 3" key="1">
    <citation type="submission" date="2018-06" db="EMBL/GenBank/DDBJ databases">
        <title>A transcriptomic atlas of mushroom development highlights an independent origin of complex multicellularity.</title>
        <authorList>
            <consortium name="DOE Joint Genome Institute"/>
            <person name="Krizsan K."/>
            <person name="Almasi E."/>
            <person name="Merenyi Z."/>
            <person name="Sahu N."/>
            <person name="Viragh M."/>
            <person name="Koszo T."/>
            <person name="Mondo S."/>
            <person name="Kiss B."/>
            <person name="Balint B."/>
            <person name="Kues U."/>
            <person name="Barry K."/>
            <person name="Hegedus J.C."/>
            <person name="Henrissat B."/>
            <person name="Johnson J."/>
            <person name="Lipzen A."/>
            <person name="Ohm R."/>
            <person name="Nagy I."/>
            <person name="Pangilinan J."/>
            <person name="Yan J."/>
            <person name="Xiong Y."/>
            <person name="Grigoriev I.V."/>
            <person name="Hibbett D.S."/>
            <person name="Nagy L.G."/>
        </authorList>
    </citation>
    <scope>NUCLEOTIDE SEQUENCE [LARGE SCALE GENOMIC DNA]</scope>
    <source>
        <strain evidence="2 3">SZMC22713</strain>
    </source>
</reference>
<feature type="compositionally biased region" description="Basic and acidic residues" evidence="1">
    <location>
        <begin position="24"/>
        <end position="47"/>
    </location>
</feature>
<sequence>MLSNGRSALASLLFNYPSQNHTPSTERRTEHSTDSKFTKSELPRDGEGNTTTNALTGVPRLLFPRLITGTHGDKGFRWKDMQSRRTDITAQRMHSDVHATSPVTTMTESGHHDWVAKGYSHRLEVVNMQCLRYSKNFVKSFIRDITPSPLNELQDFNCKSWRAHKVAVIYVAQTMAIVQNAQLSGRAGEHPGRVKAVLYGVGDVPLEISIQLHNNFRYECGIERMYNTHEYLQ</sequence>
<gene>
    <name evidence="2" type="ORF">BD410DRAFT_803763</name>
</gene>
<organism evidence="2 3">
    <name type="scientific">Rickenella mellea</name>
    <dbReference type="NCBI Taxonomy" id="50990"/>
    <lineage>
        <taxon>Eukaryota</taxon>
        <taxon>Fungi</taxon>
        <taxon>Dikarya</taxon>
        <taxon>Basidiomycota</taxon>
        <taxon>Agaricomycotina</taxon>
        <taxon>Agaricomycetes</taxon>
        <taxon>Hymenochaetales</taxon>
        <taxon>Rickenellaceae</taxon>
        <taxon>Rickenella</taxon>
    </lineage>
</organism>
<evidence type="ECO:0000256" key="1">
    <source>
        <dbReference type="SAM" id="MobiDB-lite"/>
    </source>
</evidence>
<accession>A0A4Y7Q4T5</accession>
<dbReference type="Proteomes" id="UP000294933">
    <property type="component" value="Unassembled WGS sequence"/>
</dbReference>
<evidence type="ECO:0000313" key="2">
    <source>
        <dbReference type="EMBL" id="TDL21929.1"/>
    </source>
</evidence>